<keyword evidence="11" id="KW-1185">Reference proteome</keyword>
<dbReference type="Pfam" id="PF10334">
    <property type="entry name" value="BRE4"/>
    <property type="match status" value="1"/>
</dbReference>
<protein>
    <recommendedName>
        <fullName evidence="12">ER transporter 6TM N-terminal domain-containing protein</fullName>
    </recommendedName>
</protein>
<keyword evidence="3 6" id="KW-1133">Transmembrane helix</keyword>
<evidence type="ECO:0000256" key="4">
    <source>
        <dbReference type="ARBA" id="ARBA00023136"/>
    </source>
</evidence>
<evidence type="ECO:0000313" key="10">
    <source>
        <dbReference type="EMBL" id="KAF2873852.1"/>
    </source>
</evidence>
<feature type="transmembrane region" description="Helical" evidence="6">
    <location>
        <begin position="53"/>
        <end position="77"/>
    </location>
</feature>
<dbReference type="Pfam" id="PF13515">
    <property type="entry name" value="FUSC_2"/>
    <property type="match status" value="1"/>
</dbReference>
<evidence type="ECO:0000256" key="1">
    <source>
        <dbReference type="ARBA" id="ARBA00004141"/>
    </source>
</evidence>
<feature type="transmembrane region" description="Helical" evidence="6">
    <location>
        <begin position="180"/>
        <end position="198"/>
    </location>
</feature>
<dbReference type="InterPro" id="IPR018823">
    <property type="entry name" value="ArAE_2_N"/>
</dbReference>
<feature type="transmembrane region" description="Helical" evidence="6">
    <location>
        <begin position="676"/>
        <end position="695"/>
    </location>
</feature>
<dbReference type="GO" id="GO:0016020">
    <property type="term" value="C:membrane"/>
    <property type="evidence" value="ECO:0007669"/>
    <property type="project" value="UniProtKB-SubCell"/>
</dbReference>
<name>A0A7C8ICS7_9PLEO</name>
<dbReference type="AlphaFoldDB" id="A0A7C8ICS7"/>
<evidence type="ECO:0000256" key="2">
    <source>
        <dbReference type="ARBA" id="ARBA00022692"/>
    </source>
</evidence>
<reference evidence="10 11" key="1">
    <citation type="submission" date="2020-01" db="EMBL/GenBank/DDBJ databases">
        <authorList>
            <consortium name="DOE Joint Genome Institute"/>
            <person name="Haridas S."/>
            <person name="Albert R."/>
            <person name="Binder M."/>
            <person name="Bloem J."/>
            <person name="Labutti K."/>
            <person name="Salamov A."/>
            <person name="Andreopoulos B."/>
            <person name="Baker S.E."/>
            <person name="Barry K."/>
            <person name="Bills G."/>
            <person name="Bluhm B.H."/>
            <person name="Cannon C."/>
            <person name="Castanera R."/>
            <person name="Culley D.E."/>
            <person name="Daum C."/>
            <person name="Ezra D."/>
            <person name="Gonzalez J.B."/>
            <person name="Henrissat B."/>
            <person name="Kuo A."/>
            <person name="Liang C."/>
            <person name="Lipzen A."/>
            <person name="Lutzoni F."/>
            <person name="Magnuson J."/>
            <person name="Mondo S."/>
            <person name="Nolan M."/>
            <person name="Ohm R."/>
            <person name="Pangilinan J."/>
            <person name="Park H.-J.H."/>
            <person name="Ramirez L."/>
            <person name="Alfaro M."/>
            <person name="Sun H."/>
            <person name="Tritt A."/>
            <person name="Yoshinaga Y."/>
            <person name="Zwiers L.-H.L."/>
            <person name="Turgeon B.G."/>
            <person name="Goodwin S.B."/>
            <person name="Spatafora J.W."/>
            <person name="Crous P.W."/>
            <person name="Grigoriev I.V."/>
        </authorList>
    </citation>
    <scope>NUCLEOTIDE SEQUENCE [LARGE SCALE GENOMIC DNA]</scope>
    <source>
        <strain evidence="10 11">CBS 611.86</strain>
    </source>
</reference>
<feature type="domain" description="Putative ER transporter 6TM N-terminal" evidence="8">
    <location>
        <begin position="150"/>
        <end position="468"/>
    </location>
</feature>
<feature type="transmembrane region" description="Helical" evidence="6">
    <location>
        <begin position="508"/>
        <end position="526"/>
    </location>
</feature>
<dbReference type="InterPro" id="IPR018820">
    <property type="entry name" value="BRE4-related_DUF2421"/>
</dbReference>
<evidence type="ECO:0000259" key="8">
    <source>
        <dbReference type="Pfam" id="PF10337"/>
    </source>
</evidence>
<organism evidence="10 11">
    <name type="scientific">Massariosphaeria phaeospora</name>
    <dbReference type="NCBI Taxonomy" id="100035"/>
    <lineage>
        <taxon>Eukaryota</taxon>
        <taxon>Fungi</taxon>
        <taxon>Dikarya</taxon>
        <taxon>Ascomycota</taxon>
        <taxon>Pezizomycotina</taxon>
        <taxon>Dothideomycetes</taxon>
        <taxon>Pleosporomycetidae</taxon>
        <taxon>Pleosporales</taxon>
        <taxon>Pleosporales incertae sedis</taxon>
        <taxon>Massariosphaeria</taxon>
    </lineage>
</organism>
<feature type="domain" description="Integral membrane bound transporter" evidence="9">
    <location>
        <begin position="647"/>
        <end position="785"/>
    </location>
</feature>
<dbReference type="EMBL" id="JAADJZ010000007">
    <property type="protein sequence ID" value="KAF2873852.1"/>
    <property type="molecule type" value="Genomic_DNA"/>
</dbReference>
<feature type="transmembrane region" description="Helical" evidence="6">
    <location>
        <begin position="654"/>
        <end position="670"/>
    </location>
</feature>
<evidence type="ECO:0000259" key="7">
    <source>
        <dbReference type="Pfam" id="PF10334"/>
    </source>
</evidence>
<accession>A0A7C8ICS7</accession>
<dbReference type="PANTHER" id="PTHR37994:SF4">
    <property type="entry name" value="ER TRANSPORTER 6TM N-TERMINAL DOMAIN-CONTAINING PROTEIN-RELATED"/>
    <property type="match status" value="1"/>
</dbReference>
<proteinExistence type="predicted"/>
<keyword evidence="4 6" id="KW-0472">Membrane</keyword>
<feature type="transmembrane region" description="Helical" evidence="6">
    <location>
        <begin position="764"/>
        <end position="788"/>
    </location>
</feature>
<evidence type="ECO:0000256" key="3">
    <source>
        <dbReference type="ARBA" id="ARBA00022989"/>
    </source>
</evidence>
<sequence length="1053" mass="116614">MTGAITNRSETGGDGSGRVNEHTISTDEPTGGNEIDNKEMQKESKVSKLWGKLGLDLGTVLMMMKAGIPPTIALAMYQADAVATTYSTLGYLVAIISILGFCIMPRAKFIQTMALNVMGTCIGAAVGMLMVWSGVQARLQTSSIGGPPQRYNSSQSAVCATWLFFQIWLVNSIKAKFPQLAFPAILYCIFVNVAATYGPEFQTTAQAEVFIQRLIESFLTGFALATGVSLFILPLTCRKVVTKEITGYVTALRGALQAHNKYFESLETTDMFDKVSPSESKDKKKKEELKSPEVVTLKKLMATITALHGKLHGDLPFAKREIAYGKLTPDDFESIFKHLREIMMPLMGLGSLMDLFERLAEIHQFDTDNQDAHGTEANSSRNKAVNDWNDIMKLTHEPFATIIEAMDGGLEHVLLRLQFVKPAKKQKAGTSDTEAKGDIIQPGDKGFAAYLETQADAFYQSKATTLRQWIESKGGKMDGTMFHEPNGSSPAELDLAPIKTRQRNHRQLYMVLYIFFLLHSISRAILDFVRFADEHDQAIAKNKFIHPGKRRFVKWVASVFRSQDSNENDETTSASLESNNTVVHLGDAFKTRKDPEHSPPENAWEKFGNLIRATSRFLRSPESAFGFRCACATMSIAITAFLHDTQQFFLEQRLVWAMIMVAISMTPTAGQSVFTFMLRIIGTIVAMVVALLIWYIPAENTAGSIVLVWVFVSLGFYIPLKRIDLVIVGLISVVTATLIVGYELEVRKIGEALATSNGQPYYKIYILGPYRLATVVGGLAVAFFWTFFPYPITEHSALRQKLGGALYLSANFYSIMHETVMARIRGDEGNLADPTSPGYKLAKVQNKVLAKQMLTLQGLRTHSTMVGWEFPLGGKFPKKEYDAIIQYVANITNYTALLGYASSSFTHPSLNQENDPSSAQWFHDFQKIVTSANITSHEITSLLALLSSSITNGQPLPPYLVAPQSYQISRRLEEVDREILSLAHVAEPGYAALAVIQISTRCINMDLAKLLKAVKGLVGELDFSFHIVSTQVDSETTSTDTLVSTPSHRNKQD</sequence>
<dbReference type="OrthoDB" id="2274698at2759"/>
<feature type="compositionally biased region" description="Polar residues" evidence="5">
    <location>
        <begin position="1"/>
        <end position="10"/>
    </location>
</feature>
<feature type="transmembrane region" description="Helical" evidence="6">
    <location>
        <begin position="115"/>
        <end position="135"/>
    </location>
</feature>
<feature type="transmembrane region" description="Helical" evidence="6">
    <location>
        <begin position="726"/>
        <end position="744"/>
    </location>
</feature>
<evidence type="ECO:0000259" key="9">
    <source>
        <dbReference type="Pfam" id="PF13515"/>
    </source>
</evidence>
<dbReference type="Pfam" id="PF10337">
    <property type="entry name" value="ArAE_2_N"/>
    <property type="match status" value="2"/>
</dbReference>
<gene>
    <name evidence="10" type="ORF">BDV95DRAFT_488880</name>
</gene>
<feature type="transmembrane region" description="Helical" evidence="6">
    <location>
        <begin position="210"/>
        <end position="233"/>
    </location>
</feature>
<evidence type="ECO:0008006" key="12">
    <source>
        <dbReference type="Google" id="ProtNLM"/>
    </source>
</evidence>
<comment type="subcellular location">
    <subcellularLocation>
        <location evidence="1">Membrane</location>
        <topology evidence="1">Multi-pass membrane protein</topology>
    </subcellularLocation>
</comment>
<evidence type="ECO:0000256" key="5">
    <source>
        <dbReference type="SAM" id="MobiDB-lite"/>
    </source>
</evidence>
<comment type="caution">
    <text evidence="10">The sequence shown here is derived from an EMBL/GenBank/DDBJ whole genome shotgun (WGS) entry which is preliminary data.</text>
</comment>
<feature type="transmembrane region" description="Helical" evidence="6">
    <location>
        <begin position="625"/>
        <end position="642"/>
    </location>
</feature>
<feature type="region of interest" description="Disordered" evidence="5">
    <location>
        <begin position="1"/>
        <end position="39"/>
    </location>
</feature>
<keyword evidence="2 6" id="KW-0812">Transmembrane</keyword>
<feature type="domain" description="Putative ER transporter 6TM N-terminal" evidence="8">
    <location>
        <begin position="48"/>
        <end position="138"/>
    </location>
</feature>
<evidence type="ECO:0000256" key="6">
    <source>
        <dbReference type="SAM" id="Phobius"/>
    </source>
</evidence>
<feature type="domain" description="DUF2421" evidence="7">
    <location>
        <begin position="789"/>
        <end position="1020"/>
    </location>
</feature>
<feature type="transmembrane region" description="Helical" evidence="6">
    <location>
        <begin position="155"/>
        <end position="173"/>
    </location>
</feature>
<evidence type="ECO:0000313" key="11">
    <source>
        <dbReference type="Proteomes" id="UP000481861"/>
    </source>
</evidence>
<dbReference type="PANTHER" id="PTHR37994">
    <property type="entry name" value="ARAE_2_N DOMAIN-CONTAINING PROTEIN-RELATED"/>
    <property type="match status" value="1"/>
</dbReference>
<dbReference type="Proteomes" id="UP000481861">
    <property type="component" value="Unassembled WGS sequence"/>
</dbReference>
<dbReference type="InterPro" id="IPR049453">
    <property type="entry name" value="Memb_transporter_dom"/>
</dbReference>
<feature type="transmembrane region" description="Helical" evidence="6">
    <location>
        <begin position="83"/>
        <end position="103"/>
    </location>
</feature>
<feature type="transmembrane region" description="Helical" evidence="6">
    <location>
        <begin position="702"/>
        <end position="720"/>
    </location>
</feature>